<sequence length="98" mass="11074">MMKNEDDEIQKQLARQGRIEARQFHRLFRTEDGRAVLAALKRDFGWDAAAPPTGKDGELSISRLRAWTGSRGVIATILHKCSQGEKLTEITKQAHDED</sequence>
<proteinExistence type="predicted"/>
<feature type="domain" description="Bbp19-like phage" evidence="1">
    <location>
        <begin position="24"/>
        <end position="87"/>
    </location>
</feature>
<dbReference type="Proteomes" id="UP000600139">
    <property type="component" value="Unassembled WGS sequence"/>
</dbReference>
<accession>A0A934R4N1</accession>
<protein>
    <recommendedName>
        <fullName evidence="1">Bbp19-like phage domain-containing protein</fullName>
    </recommendedName>
</protein>
<dbReference type="Pfam" id="PF25181">
    <property type="entry name" value="Phage_Bbp19"/>
    <property type="match status" value="1"/>
</dbReference>
<dbReference type="EMBL" id="JAENIK010000005">
    <property type="protein sequence ID" value="MBK1815104.1"/>
    <property type="molecule type" value="Genomic_DNA"/>
</dbReference>
<keyword evidence="3" id="KW-1185">Reference proteome</keyword>
<dbReference type="AlphaFoldDB" id="A0A934R4N1"/>
<organism evidence="2 3">
    <name type="scientific">Luteolibacter yonseiensis</name>
    <dbReference type="NCBI Taxonomy" id="1144680"/>
    <lineage>
        <taxon>Bacteria</taxon>
        <taxon>Pseudomonadati</taxon>
        <taxon>Verrucomicrobiota</taxon>
        <taxon>Verrucomicrobiia</taxon>
        <taxon>Verrucomicrobiales</taxon>
        <taxon>Verrucomicrobiaceae</taxon>
        <taxon>Luteolibacter</taxon>
    </lineage>
</organism>
<evidence type="ECO:0000259" key="1">
    <source>
        <dbReference type="Pfam" id="PF25181"/>
    </source>
</evidence>
<name>A0A934R4N1_9BACT</name>
<dbReference type="RefSeq" id="WP_200350074.1">
    <property type="nucleotide sequence ID" value="NZ_JAENIK010000005.1"/>
</dbReference>
<evidence type="ECO:0000313" key="2">
    <source>
        <dbReference type="EMBL" id="MBK1815104.1"/>
    </source>
</evidence>
<dbReference type="InterPro" id="IPR057447">
    <property type="entry name" value="Bbp19-like_phage"/>
</dbReference>
<reference evidence="2" key="1">
    <citation type="submission" date="2021-01" db="EMBL/GenBank/DDBJ databases">
        <title>Modified the classification status of verrucomicrobia.</title>
        <authorList>
            <person name="Feng X."/>
        </authorList>
    </citation>
    <scope>NUCLEOTIDE SEQUENCE</scope>
    <source>
        <strain evidence="2">JCM 18052</strain>
    </source>
</reference>
<gene>
    <name evidence="2" type="ORF">JIN84_05745</name>
</gene>
<evidence type="ECO:0000313" key="3">
    <source>
        <dbReference type="Proteomes" id="UP000600139"/>
    </source>
</evidence>
<comment type="caution">
    <text evidence="2">The sequence shown here is derived from an EMBL/GenBank/DDBJ whole genome shotgun (WGS) entry which is preliminary data.</text>
</comment>